<feature type="chain" id="PRO_5045496689" evidence="1">
    <location>
        <begin position="22"/>
        <end position="53"/>
    </location>
</feature>
<proteinExistence type="predicted"/>
<comment type="caution">
    <text evidence="2">The sequence shown here is derived from an EMBL/GenBank/DDBJ whole genome shotgun (WGS) entry which is preliminary data.</text>
</comment>
<gene>
    <name evidence="2" type="ORF">ACFP50_18280</name>
</gene>
<evidence type="ECO:0000313" key="2">
    <source>
        <dbReference type="EMBL" id="MFC6057335.1"/>
    </source>
</evidence>
<organism evidence="2 3">
    <name type="scientific">Streptomyces pratens</name>
    <dbReference type="NCBI Taxonomy" id="887456"/>
    <lineage>
        <taxon>Bacteria</taxon>
        <taxon>Bacillati</taxon>
        <taxon>Actinomycetota</taxon>
        <taxon>Actinomycetes</taxon>
        <taxon>Kitasatosporales</taxon>
        <taxon>Streptomycetaceae</taxon>
        <taxon>Streptomyces</taxon>
    </lineage>
</organism>
<protein>
    <submittedName>
        <fullName evidence="2">Uncharacterized protein</fullName>
    </submittedName>
</protein>
<feature type="signal peptide" evidence="1">
    <location>
        <begin position="1"/>
        <end position="21"/>
    </location>
</feature>
<name>A0ABW1M1X9_9ACTN</name>
<keyword evidence="1" id="KW-0732">Signal</keyword>
<dbReference type="EMBL" id="JBHSPT010000041">
    <property type="protein sequence ID" value="MFC6057335.1"/>
    <property type="molecule type" value="Genomic_DNA"/>
</dbReference>
<sequence>MTKRLVLGVRTVAAAFTTALAGPVTGSLANAHATRTTAGDRWPVVVVDTSWGG</sequence>
<dbReference type="Proteomes" id="UP001596242">
    <property type="component" value="Unassembled WGS sequence"/>
</dbReference>
<accession>A0ABW1M1X9</accession>
<dbReference type="RefSeq" id="WP_386398851.1">
    <property type="nucleotide sequence ID" value="NZ_JBHSPT010000041.1"/>
</dbReference>
<evidence type="ECO:0000256" key="1">
    <source>
        <dbReference type="SAM" id="SignalP"/>
    </source>
</evidence>
<reference evidence="3" key="1">
    <citation type="journal article" date="2019" name="Int. J. Syst. Evol. Microbiol.">
        <title>The Global Catalogue of Microorganisms (GCM) 10K type strain sequencing project: providing services to taxonomists for standard genome sequencing and annotation.</title>
        <authorList>
            <consortium name="The Broad Institute Genomics Platform"/>
            <consortium name="The Broad Institute Genome Sequencing Center for Infectious Disease"/>
            <person name="Wu L."/>
            <person name="Ma J."/>
        </authorList>
    </citation>
    <scope>NUCLEOTIDE SEQUENCE [LARGE SCALE GENOMIC DNA]</scope>
    <source>
        <strain evidence="3">JCM 12763</strain>
    </source>
</reference>
<keyword evidence="3" id="KW-1185">Reference proteome</keyword>
<evidence type="ECO:0000313" key="3">
    <source>
        <dbReference type="Proteomes" id="UP001596242"/>
    </source>
</evidence>